<evidence type="ECO:0000313" key="2">
    <source>
        <dbReference type="Proteomes" id="UP000325182"/>
    </source>
</evidence>
<sequence length="79" mass="9745">MEHSIFCMMCEGLSHEGHSVCEKCLRDEEQQRIIDEINEEIRLEIEWKEKKEREAANRRRFDWRVENYEPALFGYDFFD</sequence>
<dbReference type="Proteomes" id="UP000325182">
    <property type="component" value="Unassembled WGS sequence"/>
</dbReference>
<proteinExistence type="predicted"/>
<comment type="caution">
    <text evidence="1">The sequence shown here is derived from an EMBL/GenBank/DDBJ whole genome shotgun (WGS) entry which is preliminary data.</text>
</comment>
<evidence type="ECO:0000313" key="1">
    <source>
        <dbReference type="EMBL" id="TYR95694.1"/>
    </source>
</evidence>
<dbReference type="EMBL" id="VTEG01000028">
    <property type="protein sequence ID" value="TYR95694.1"/>
    <property type="molecule type" value="Genomic_DNA"/>
</dbReference>
<gene>
    <name evidence="1" type="ORF">FZC84_21110</name>
</gene>
<protein>
    <submittedName>
        <fullName evidence="1">Uncharacterized protein</fullName>
    </submittedName>
</protein>
<reference evidence="1 2" key="1">
    <citation type="submission" date="2019-08" db="EMBL/GenBank/DDBJ databases">
        <title>Bacillus genomes from the desert of Cuatro Cienegas, Coahuila.</title>
        <authorList>
            <person name="Olmedo-Alvarez G."/>
        </authorList>
    </citation>
    <scope>NUCLEOTIDE SEQUENCE [LARGE SCALE GENOMIC DNA]</scope>
    <source>
        <strain evidence="1 2">CH128b_4D</strain>
    </source>
</reference>
<dbReference type="RefSeq" id="WP_187444510.1">
    <property type="nucleotide sequence ID" value="NZ_VTEG01000028.1"/>
</dbReference>
<accession>A0A5D4M180</accession>
<organism evidence="1 2">
    <name type="scientific">Rossellomorea vietnamensis</name>
    <dbReference type="NCBI Taxonomy" id="218284"/>
    <lineage>
        <taxon>Bacteria</taxon>
        <taxon>Bacillati</taxon>
        <taxon>Bacillota</taxon>
        <taxon>Bacilli</taxon>
        <taxon>Bacillales</taxon>
        <taxon>Bacillaceae</taxon>
        <taxon>Rossellomorea</taxon>
    </lineage>
</organism>
<name>A0A5D4M180_9BACI</name>
<dbReference type="AlphaFoldDB" id="A0A5D4M180"/>